<sequence>MICRQCGKKKEAEFYPHNKVLCKMCYAKRVTEVYAPRRKAKKAEYQAVYYKNWYQVNGRNRAIDYISQARLWDIAHPKEVKAREILRYAIRTHRITKPKVCSNCGRKTKVQGHHPDYSKPLEVLWLCASCHKKVHLRGVVNVGSY</sequence>
<evidence type="ECO:0008006" key="2">
    <source>
        <dbReference type="Google" id="ProtNLM"/>
    </source>
</evidence>
<proteinExistence type="predicted"/>
<name>A0A0F8VYT5_9ZZZZ</name>
<comment type="caution">
    <text evidence="1">The sequence shown here is derived from an EMBL/GenBank/DDBJ whole genome shotgun (WGS) entry which is preliminary data.</text>
</comment>
<evidence type="ECO:0000313" key="1">
    <source>
        <dbReference type="EMBL" id="KKK49528.1"/>
    </source>
</evidence>
<accession>A0A0F8VYT5</accession>
<organism evidence="1">
    <name type="scientific">marine sediment metagenome</name>
    <dbReference type="NCBI Taxonomy" id="412755"/>
    <lineage>
        <taxon>unclassified sequences</taxon>
        <taxon>metagenomes</taxon>
        <taxon>ecological metagenomes</taxon>
    </lineage>
</organism>
<gene>
    <name evidence="1" type="ORF">LCGC14_3134130</name>
</gene>
<protein>
    <recommendedName>
        <fullName evidence="2">HNH nuclease domain-containing protein</fullName>
    </recommendedName>
</protein>
<dbReference type="EMBL" id="LAZR01068495">
    <property type="protein sequence ID" value="KKK49528.1"/>
    <property type="molecule type" value="Genomic_DNA"/>
</dbReference>
<reference evidence="1" key="1">
    <citation type="journal article" date="2015" name="Nature">
        <title>Complex archaea that bridge the gap between prokaryotes and eukaryotes.</title>
        <authorList>
            <person name="Spang A."/>
            <person name="Saw J.H."/>
            <person name="Jorgensen S.L."/>
            <person name="Zaremba-Niedzwiedzka K."/>
            <person name="Martijn J."/>
            <person name="Lind A.E."/>
            <person name="van Eijk R."/>
            <person name="Schleper C."/>
            <person name="Guy L."/>
            <person name="Ettema T.J."/>
        </authorList>
    </citation>
    <scope>NUCLEOTIDE SEQUENCE</scope>
</reference>
<dbReference type="AlphaFoldDB" id="A0A0F8VYT5"/>